<accession>A0A4C1YHH6</accession>
<organism evidence="1 2">
    <name type="scientific">Eumeta variegata</name>
    <name type="common">Bagworm moth</name>
    <name type="synonym">Eumeta japonica</name>
    <dbReference type="NCBI Taxonomy" id="151549"/>
    <lineage>
        <taxon>Eukaryota</taxon>
        <taxon>Metazoa</taxon>
        <taxon>Ecdysozoa</taxon>
        <taxon>Arthropoda</taxon>
        <taxon>Hexapoda</taxon>
        <taxon>Insecta</taxon>
        <taxon>Pterygota</taxon>
        <taxon>Neoptera</taxon>
        <taxon>Endopterygota</taxon>
        <taxon>Lepidoptera</taxon>
        <taxon>Glossata</taxon>
        <taxon>Ditrysia</taxon>
        <taxon>Tineoidea</taxon>
        <taxon>Psychidae</taxon>
        <taxon>Oiketicinae</taxon>
        <taxon>Eumeta</taxon>
    </lineage>
</organism>
<protein>
    <submittedName>
        <fullName evidence="1">Uncharacterized protein</fullName>
    </submittedName>
</protein>
<dbReference type="EMBL" id="BGZK01001210">
    <property type="protein sequence ID" value="GBP74500.1"/>
    <property type="molecule type" value="Genomic_DNA"/>
</dbReference>
<dbReference type="Proteomes" id="UP000299102">
    <property type="component" value="Unassembled WGS sequence"/>
</dbReference>
<comment type="caution">
    <text evidence="1">The sequence shown here is derived from an EMBL/GenBank/DDBJ whole genome shotgun (WGS) entry which is preliminary data.</text>
</comment>
<reference evidence="1 2" key="1">
    <citation type="journal article" date="2019" name="Commun. Biol.">
        <title>The bagworm genome reveals a unique fibroin gene that provides high tensile strength.</title>
        <authorList>
            <person name="Kono N."/>
            <person name="Nakamura H."/>
            <person name="Ohtoshi R."/>
            <person name="Tomita M."/>
            <person name="Numata K."/>
            <person name="Arakawa K."/>
        </authorList>
    </citation>
    <scope>NUCLEOTIDE SEQUENCE [LARGE SCALE GENOMIC DNA]</scope>
</reference>
<name>A0A4C1YHH6_EUMVA</name>
<evidence type="ECO:0000313" key="2">
    <source>
        <dbReference type="Proteomes" id="UP000299102"/>
    </source>
</evidence>
<evidence type="ECO:0000313" key="1">
    <source>
        <dbReference type="EMBL" id="GBP74500.1"/>
    </source>
</evidence>
<dbReference type="AlphaFoldDB" id="A0A4C1YHH6"/>
<sequence>MRVLKVDAKTKWLSGCKSGRASAAGRRAPSAVKNCHRPRDPLVEPLSNMSFVLIARNHYKDRLRYFPPFNTTVCVPMSKIADRRGDGRELRETSYRLVGWLSLESSFVSRCGAGAAPSSKCDRNVRHRRLNVLSNEWEEWSNLSQQLID</sequence>
<gene>
    <name evidence="1" type="ORF">EVAR_61987_1</name>
</gene>
<proteinExistence type="predicted"/>
<keyword evidence="2" id="KW-1185">Reference proteome</keyword>